<organism evidence="2 3">
    <name type="scientific">Xaviernesmea oryzae</name>
    <dbReference type="NCBI Taxonomy" id="464029"/>
    <lineage>
        <taxon>Bacteria</taxon>
        <taxon>Pseudomonadati</taxon>
        <taxon>Pseudomonadota</taxon>
        <taxon>Alphaproteobacteria</taxon>
        <taxon>Hyphomicrobiales</taxon>
        <taxon>Rhizobiaceae</taxon>
        <taxon>Rhizobium/Agrobacterium group</taxon>
        <taxon>Xaviernesmea</taxon>
    </lineage>
</organism>
<dbReference type="EMBL" id="MKIP01000037">
    <property type="protein sequence ID" value="OLP60308.1"/>
    <property type="molecule type" value="Genomic_DNA"/>
</dbReference>
<dbReference type="Proteomes" id="UP000186364">
    <property type="component" value="Unassembled WGS sequence"/>
</dbReference>
<evidence type="ECO:0000259" key="1">
    <source>
        <dbReference type="Pfam" id="PF00535"/>
    </source>
</evidence>
<feature type="domain" description="Glycosyltransferase 2-like" evidence="1">
    <location>
        <begin position="171"/>
        <end position="291"/>
    </location>
</feature>
<dbReference type="Gene3D" id="3.90.550.10">
    <property type="entry name" value="Spore Coat Polysaccharide Biosynthesis Protein SpsA, Chain A"/>
    <property type="match status" value="2"/>
</dbReference>
<evidence type="ECO:0000313" key="3">
    <source>
        <dbReference type="Proteomes" id="UP000186364"/>
    </source>
</evidence>
<dbReference type="Pfam" id="PF00535">
    <property type="entry name" value="Glycos_transf_2"/>
    <property type="match status" value="1"/>
</dbReference>
<dbReference type="PANTHER" id="PTHR43179">
    <property type="entry name" value="RHAMNOSYLTRANSFERASE WBBL"/>
    <property type="match status" value="1"/>
</dbReference>
<reference evidence="2 3" key="1">
    <citation type="submission" date="2016-09" db="EMBL/GenBank/DDBJ databases">
        <title>Rhizobium sp. nov., a novel species isolated from the rice rhizosphere.</title>
        <authorList>
            <person name="Zhao J."/>
            <person name="Zhang X."/>
        </authorList>
    </citation>
    <scope>NUCLEOTIDE SEQUENCE [LARGE SCALE GENOMIC DNA]</scope>
    <source>
        <strain evidence="2 3">1.7048</strain>
    </source>
</reference>
<keyword evidence="3" id="KW-1185">Reference proteome</keyword>
<dbReference type="SUPFAM" id="SSF53448">
    <property type="entry name" value="Nucleotide-diphospho-sugar transferases"/>
    <property type="match status" value="1"/>
</dbReference>
<sequence>MTKAGEYVAEGAAERFIAALTSDPLVDLIYGDDDDLDKAGRRQNPRFKPDWNKDFFLAANFIGNTFVVRRTLLMKALDAGPCHLPGELLQRLVMHAPTPRLLHLPFILSHRRPEVPADATDELAPILWSDEEARSLSAGLQRQIPGISISRSNHGLLHVVWPLPSRPPLVSLIIPTRDHVDLLQSCLLSIRTKTDYPNLQFIVVDNGSTDTAALRYLESLRQEPDVKVLSAPGPFNFSRLNNLAVNSADGAVIGLVNNDIIALEPGWLREMVSHAIRPDVGAVGARLLYQNGLIQHAGMVCGIGLLTGHPHKFRRSDESGYMGRIMATQTLSAVTGACLVVEKAKYLSVGGLDEDHLPVAFNDVDLCLKLGEAGYRTIYTPYATLYHLESISRGFDTTRIKAEAYKREADFMARKWNVRVVNDPFYNPNLTRVREDFSYAD</sequence>
<protein>
    <recommendedName>
        <fullName evidence="1">Glycosyltransferase 2-like domain-containing protein</fullName>
    </recommendedName>
</protein>
<dbReference type="PANTHER" id="PTHR43179:SF7">
    <property type="entry name" value="RHAMNOSYLTRANSFERASE WBBL"/>
    <property type="match status" value="1"/>
</dbReference>
<dbReference type="InterPro" id="IPR001173">
    <property type="entry name" value="Glyco_trans_2-like"/>
</dbReference>
<accession>A0A1Q9AXX5</accession>
<evidence type="ECO:0000313" key="2">
    <source>
        <dbReference type="EMBL" id="OLP60308.1"/>
    </source>
</evidence>
<proteinExistence type="predicted"/>
<gene>
    <name evidence="2" type="ORF">BJF93_15225</name>
</gene>
<dbReference type="CDD" id="cd04186">
    <property type="entry name" value="GT_2_like_c"/>
    <property type="match status" value="1"/>
</dbReference>
<comment type="caution">
    <text evidence="2">The sequence shown here is derived from an EMBL/GenBank/DDBJ whole genome shotgun (WGS) entry which is preliminary data.</text>
</comment>
<name>A0A1Q9AXX5_9HYPH</name>
<dbReference type="InterPro" id="IPR029044">
    <property type="entry name" value="Nucleotide-diphossugar_trans"/>
</dbReference>
<dbReference type="AlphaFoldDB" id="A0A1Q9AXX5"/>